<reference evidence="2 3" key="1">
    <citation type="submission" date="2024-02" db="EMBL/GenBank/DDBJ databases">
        <authorList>
            <person name="Vignale AGUSTIN F."/>
            <person name="Sosa J E."/>
            <person name="Modenutti C."/>
        </authorList>
    </citation>
    <scope>NUCLEOTIDE SEQUENCE [LARGE SCALE GENOMIC DNA]</scope>
</reference>
<feature type="region of interest" description="Disordered" evidence="1">
    <location>
        <begin position="1"/>
        <end position="41"/>
    </location>
</feature>
<sequence length="72" mass="8020">MVIISSSPPLSSLNKATRGSDEPDLDRQEQQGGSNEIDPECYGRRLLCMQDPAQYKKREQISPLVNSSEPVE</sequence>
<feature type="compositionally biased region" description="Low complexity" evidence="1">
    <location>
        <begin position="1"/>
        <end position="13"/>
    </location>
</feature>
<dbReference type="EMBL" id="CAUOFW020008168">
    <property type="protein sequence ID" value="CAK9181893.1"/>
    <property type="molecule type" value="Genomic_DNA"/>
</dbReference>
<organism evidence="2 3">
    <name type="scientific">Ilex paraguariensis</name>
    <name type="common">yerba mate</name>
    <dbReference type="NCBI Taxonomy" id="185542"/>
    <lineage>
        <taxon>Eukaryota</taxon>
        <taxon>Viridiplantae</taxon>
        <taxon>Streptophyta</taxon>
        <taxon>Embryophyta</taxon>
        <taxon>Tracheophyta</taxon>
        <taxon>Spermatophyta</taxon>
        <taxon>Magnoliopsida</taxon>
        <taxon>eudicotyledons</taxon>
        <taxon>Gunneridae</taxon>
        <taxon>Pentapetalae</taxon>
        <taxon>asterids</taxon>
        <taxon>campanulids</taxon>
        <taxon>Aquifoliales</taxon>
        <taxon>Aquifoliaceae</taxon>
        <taxon>Ilex</taxon>
    </lineage>
</organism>
<evidence type="ECO:0000313" key="3">
    <source>
        <dbReference type="Proteomes" id="UP001642360"/>
    </source>
</evidence>
<dbReference type="AlphaFoldDB" id="A0ABC8ULF1"/>
<proteinExistence type="predicted"/>
<gene>
    <name evidence="2" type="ORF">ILEXP_LOCUS52002</name>
</gene>
<accession>A0ABC8ULF1</accession>
<dbReference type="Proteomes" id="UP001642360">
    <property type="component" value="Unassembled WGS sequence"/>
</dbReference>
<name>A0ABC8ULF1_9AQUA</name>
<keyword evidence="3" id="KW-1185">Reference proteome</keyword>
<feature type="compositionally biased region" description="Basic and acidic residues" evidence="1">
    <location>
        <begin position="18"/>
        <end position="29"/>
    </location>
</feature>
<evidence type="ECO:0000256" key="1">
    <source>
        <dbReference type="SAM" id="MobiDB-lite"/>
    </source>
</evidence>
<protein>
    <submittedName>
        <fullName evidence="2">Uncharacterized protein</fullName>
    </submittedName>
</protein>
<comment type="caution">
    <text evidence="2">The sequence shown here is derived from an EMBL/GenBank/DDBJ whole genome shotgun (WGS) entry which is preliminary data.</text>
</comment>
<evidence type="ECO:0000313" key="2">
    <source>
        <dbReference type="EMBL" id="CAK9181893.1"/>
    </source>
</evidence>